<dbReference type="OrthoDB" id="273345at2759"/>
<dbReference type="PANTHER" id="PTHR11538">
    <property type="entry name" value="PHENYLALANYL-TRNA SYNTHETASE"/>
    <property type="match status" value="1"/>
</dbReference>
<reference evidence="3 4" key="1">
    <citation type="journal article" date="2016" name="Sci. Rep.">
        <title>Peltaster fructicola genome reveals evolution from an invasive phytopathogen to an ectophytic parasite.</title>
        <authorList>
            <person name="Xu C."/>
            <person name="Chen H."/>
            <person name="Gleason M.L."/>
            <person name="Xu J.R."/>
            <person name="Liu H."/>
            <person name="Zhang R."/>
            <person name="Sun G."/>
        </authorList>
    </citation>
    <scope>NUCLEOTIDE SEQUENCE [LARGE SCALE GENOMIC DNA]</scope>
    <source>
        <strain evidence="3 4">LNHT1506</strain>
    </source>
</reference>
<feature type="region of interest" description="Disordered" evidence="1">
    <location>
        <begin position="1"/>
        <end position="32"/>
    </location>
</feature>
<dbReference type="InterPro" id="IPR019446">
    <property type="entry name" value="BMT5-like"/>
</dbReference>
<evidence type="ECO:0000313" key="4">
    <source>
        <dbReference type="Proteomes" id="UP000503462"/>
    </source>
</evidence>
<name>A0A6H0XR77_9PEZI</name>
<evidence type="ECO:0000256" key="1">
    <source>
        <dbReference type="SAM" id="MobiDB-lite"/>
    </source>
</evidence>
<dbReference type="PANTHER" id="PTHR11538:SF26">
    <property type="entry name" value="FERREDOXIN-FOLD ANTICODON-BINDING DOMAIN-CONTAINING PROTEIN 1"/>
    <property type="match status" value="1"/>
</dbReference>
<dbReference type="Pfam" id="PF10354">
    <property type="entry name" value="BMT5-like"/>
    <property type="match status" value="1"/>
</dbReference>
<sequence>MAKNKKRKLHHSSGDSIRSIKQKTSQPSKKKAIAPTIPFAAEDRILLVGEGDFSFARSVVEHHGCYDVTATCYDSKVTLLEKYDPQGDENISYLDAEGQTVLFDVDATAIDKHKDLKNAGRFDRILFNFPHVGGKSKDVNRQVRFNQELLVKFFASASAYLANDGTIVVTLFEGEPYTLWNIKDLARHSGLAVQRSFAFQADAYPGYSHARTLGNIDGGGGWKGEDRKARSFVFEQKREDSKSGKHGSSLSTVAKRKRGADSDSDEAP</sequence>
<dbReference type="SUPFAM" id="SSF53335">
    <property type="entry name" value="S-adenosyl-L-methionine-dependent methyltransferases"/>
    <property type="match status" value="1"/>
</dbReference>
<dbReference type="GO" id="GO:0070475">
    <property type="term" value="P:rRNA base methylation"/>
    <property type="evidence" value="ECO:0007669"/>
    <property type="project" value="InterPro"/>
</dbReference>
<dbReference type="GO" id="GO:0070042">
    <property type="term" value="F:rRNA (uridine-N3-)-methyltransferase activity"/>
    <property type="evidence" value="ECO:0007669"/>
    <property type="project" value="InterPro"/>
</dbReference>
<gene>
    <name evidence="3" type="ORF">AMS68_002487</name>
</gene>
<dbReference type="GO" id="GO:0005737">
    <property type="term" value="C:cytoplasm"/>
    <property type="evidence" value="ECO:0007669"/>
    <property type="project" value="TreeGrafter"/>
</dbReference>
<accession>A0A6H0XR77</accession>
<dbReference type="EMBL" id="CP051140">
    <property type="protein sequence ID" value="QIW96969.1"/>
    <property type="molecule type" value="Genomic_DNA"/>
</dbReference>
<feature type="compositionally biased region" description="Basic and acidic residues" evidence="1">
    <location>
        <begin position="233"/>
        <end position="243"/>
    </location>
</feature>
<organism evidence="3 4">
    <name type="scientific">Peltaster fructicola</name>
    <dbReference type="NCBI Taxonomy" id="286661"/>
    <lineage>
        <taxon>Eukaryota</taxon>
        <taxon>Fungi</taxon>
        <taxon>Dikarya</taxon>
        <taxon>Ascomycota</taxon>
        <taxon>Pezizomycotina</taxon>
        <taxon>Dothideomycetes</taxon>
        <taxon>Dothideomycetes incertae sedis</taxon>
        <taxon>Peltaster</taxon>
    </lineage>
</organism>
<protein>
    <recommendedName>
        <fullName evidence="2">25S rRNA (uridine-N(3))-methyltransferase BMT5-like domain-containing protein</fullName>
    </recommendedName>
</protein>
<feature type="compositionally biased region" description="Basic residues" evidence="1">
    <location>
        <begin position="1"/>
        <end position="11"/>
    </location>
</feature>
<keyword evidence="4" id="KW-1185">Reference proteome</keyword>
<dbReference type="AlphaFoldDB" id="A0A6H0XR77"/>
<evidence type="ECO:0000259" key="2">
    <source>
        <dbReference type="Pfam" id="PF10354"/>
    </source>
</evidence>
<feature type="region of interest" description="Disordered" evidence="1">
    <location>
        <begin position="233"/>
        <end position="268"/>
    </location>
</feature>
<evidence type="ECO:0000313" key="3">
    <source>
        <dbReference type="EMBL" id="QIW96969.1"/>
    </source>
</evidence>
<proteinExistence type="predicted"/>
<dbReference type="Proteomes" id="UP000503462">
    <property type="component" value="Chromosome 2"/>
</dbReference>
<feature type="domain" description="25S rRNA (uridine-N(3))-methyltransferase BMT5-like" evidence="2">
    <location>
        <begin position="46"/>
        <end position="211"/>
    </location>
</feature>
<dbReference type="InterPro" id="IPR029063">
    <property type="entry name" value="SAM-dependent_MTases_sf"/>
</dbReference>